<dbReference type="GO" id="GO:0004888">
    <property type="term" value="F:transmembrane signaling receptor activity"/>
    <property type="evidence" value="ECO:0007669"/>
    <property type="project" value="InterPro"/>
</dbReference>
<evidence type="ECO:0000256" key="6">
    <source>
        <dbReference type="PROSITE-ProRule" id="PRU00284"/>
    </source>
</evidence>
<accession>A0A0H3L3V7</accession>
<evidence type="ECO:0000313" key="10">
    <source>
        <dbReference type="Proteomes" id="UP000006690"/>
    </source>
</evidence>
<dbReference type="SUPFAM" id="SSF58104">
    <property type="entry name" value="Methyl-accepting chemotaxis protein (MCP) signaling domain"/>
    <property type="match status" value="1"/>
</dbReference>
<sequence length="527" mass="56205">MKITTGRKIAFAFGIIVIVSLIGSSLSIANFLKLRQANTWNIHSYQVMSVSDSMLTDMVNMETGVRGFVVSGNDNFLAPFNAGKTAFDQKYNQLRSMTADNAEQQQRLTSLLELHNSVQAVDDQLIALRRDVNSGKQPLETLTHFFQEGRDKAFMDRYRALAAEFNNAEATLLAKRSEEVNSLAFATKMTLSLAGIITILLSIILGTFITRSIIRALGGEPKAAADIAGMIAQGNLTVDIAVPLKGQGSLMASLEAMRQQLVTIVSGIQSSAELINNSANEIAQGNIDLAQRTEEQAAALEQTAASMEELTATVRQNTDNARHANTQADTTSHVAIQGGDVVKQVVETMRSISESSGKVAEIISVIEGIAFQTNILALNAAVEAARAGEGGRGFAVVAGEVRSLALRSSTAAKEIKDLITQSVEHVAKGSGLAREAGNTMEEIVKSVQGVTTIMGEITIASDEQSNGIGQVSIAVSQMDQVTQQNAALVQQVSSAAQGMLEQTVMLRNAVSIFRTERSGTLAAPAFR</sequence>
<keyword evidence="3" id="KW-0145">Chemotaxis</keyword>
<keyword evidence="2" id="KW-0488">Methylation</keyword>
<dbReference type="InterPro" id="IPR004089">
    <property type="entry name" value="MCPsignal_dom"/>
</dbReference>
<evidence type="ECO:0000256" key="4">
    <source>
        <dbReference type="ARBA" id="ARBA00023224"/>
    </source>
</evidence>
<evidence type="ECO:0000256" key="3">
    <source>
        <dbReference type="ARBA" id="ARBA00022500"/>
    </source>
</evidence>
<evidence type="ECO:0000256" key="5">
    <source>
        <dbReference type="ARBA" id="ARBA00029447"/>
    </source>
</evidence>
<dbReference type="PRINTS" id="PR00260">
    <property type="entry name" value="CHEMTRNSDUCR"/>
</dbReference>
<gene>
    <name evidence="9" type="primary">tcp</name>
    <name evidence="9" type="ordered locus">PAJ_2482</name>
</gene>
<dbReference type="OrthoDB" id="8744489at2"/>
<dbReference type="Pfam" id="PF00015">
    <property type="entry name" value="MCPsignal"/>
    <property type="match status" value="1"/>
</dbReference>
<evidence type="ECO:0000259" key="8">
    <source>
        <dbReference type="PROSITE" id="PS50111"/>
    </source>
</evidence>
<comment type="similarity">
    <text evidence="5">Belongs to the methyl-accepting chemotaxis (MCP) protein family.</text>
</comment>
<name>A0A0H3L3V7_PANAA</name>
<dbReference type="PROSITE" id="PS50111">
    <property type="entry name" value="CHEMOTAXIS_TRANSDUC_2"/>
    <property type="match status" value="1"/>
</dbReference>
<dbReference type="InterPro" id="IPR051310">
    <property type="entry name" value="MCP_chemotaxis"/>
</dbReference>
<proteinExistence type="inferred from homology"/>
<dbReference type="AlphaFoldDB" id="A0A0H3L3V7"/>
<dbReference type="CDD" id="cd19410">
    <property type="entry name" value="HK9-like_sensor"/>
    <property type="match status" value="1"/>
</dbReference>
<dbReference type="FunFam" id="1.10.287.950:FF:000001">
    <property type="entry name" value="Methyl-accepting chemotaxis sensory transducer"/>
    <property type="match status" value="1"/>
</dbReference>
<feature type="transmembrane region" description="Helical" evidence="7">
    <location>
        <begin position="189"/>
        <end position="209"/>
    </location>
</feature>
<comment type="subcellular location">
    <subcellularLocation>
        <location evidence="1">Membrane</location>
    </subcellularLocation>
</comment>
<dbReference type="RefSeq" id="WP_013027131.1">
    <property type="nucleotide sequence ID" value="NC_017531.2"/>
</dbReference>
<keyword evidence="4 6" id="KW-0807">Transducer</keyword>
<dbReference type="EMBL" id="AP012032">
    <property type="protein sequence ID" value="BAK12562.1"/>
    <property type="molecule type" value="Genomic_DNA"/>
</dbReference>
<evidence type="ECO:0000256" key="7">
    <source>
        <dbReference type="SAM" id="Phobius"/>
    </source>
</evidence>
<evidence type="ECO:0000256" key="1">
    <source>
        <dbReference type="ARBA" id="ARBA00004370"/>
    </source>
</evidence>
<dbReference type="Proteomes" id="UP000006690">
    <property type="component" value="Chromosome"/>
</dbReference>
<evidence type="ECO:0000313" key="9">
    <source>
        <dbReference type="EMBL" id="BAK12562.1"/>
    </source>
</evidence>
<feature type="domain" description="Methyl-accepting transducer" evidence="8">
    <location>
        <begin position="271"/>
        <end position="500"/>
    </location>
</feature>
<dbReference type="GO" id="GO:0005886">
    <property type="term" value="C:plasma membrane"/>
    <property type="evidence" value="ECO:0007669"/>
    <property type="project" value="TreeGrafter"/>
</dbReference>
<dbReference type="eggNOG" id="COG0840">
    <property type="taxonomic scope" value="Bacteria"/>
</dbReference>
<dbReference type="Pfam" id="PF05227">
    <property type="entry name" value="CHASE3"/>
    <property type="match status" value="1"/>
</dbReference>
<dbReference type="CDD" id="cd11386">
    <property type="entry name" value="MCP_signal"/>
    <property type="match status" value="1"/>
</dbReference>
<dbReference type="PANTHER" id="PTHR43531">
    <property type="entry name" value="PROTEIN ICFG"/>
    <property type="match status" value="1"/>
</dbReference>
<dbReference type="GO" id="GO:0006935">
    <property type="term" value="P:chemotaxis"/>
    <property type="evidence" value="ECO:0007669"/>
    <property type="project" value="UniProtKB-KW"/>
</dbReference>
<reference evidence="10" key="1">
    <citation type="journal article" date="2012" name="Appl. Microbiol. Biotechnol.">
        <title>The complete genome sequence of Pantoea ananatis AJ13355, an organism with great biotechnological potential.</title>
        <authorList>
            <person name="Hara Y."/>
            <person name="Kadotani N."/>
            <person name="Izui H."/>
            <person name="Katashkina J.I."/>
            <person name="Kuvaeva T.M."/>
            <person name="Andreeva I.G."/>
            <person name="Golubeva L.I."/>
            <person name="Malko D.B."/>
            <person name="Makeev V.J."/>
            <person name="Mashko S.V."/>
            <person name="Kozlov Y.I."/>
        </authorList>
    </citation>
    <scope>NUCLEOTIDE SEQUENCE [LARGE SCALE GENOMIC DNA]</scope>
    <source>
        <strain evidence="10">AJ13355</strain>
    </source>
</reference>
<dbReference type="Gene3D" id="1.10.287.950">
    <property type="entry name" value="Methyl-accepting chemotaxis protein"/>
    <property type="match status" value="1"/>
</dbReference>
<keyword evidence="7" id="KW-1133">Transmembrane helix</keyword>
<dbReference type="PATRIC" id="fig|932677.3.peg.2872"/>
<dbReference type="InterPro" id="IPR004090">
    <property type="entry name" value="Chemotax_Me-accpt_rcpt"/>
</dbReference>
<dbReference type="PANTHER" id="PTHR43531:SF14">
    <property type="entry name" value="METHYL-ACCEPTING CHEMOTAXIS PROTEIN I-RELATED"/>
    <property type="match status" value="1"/>
</dbReference>
<dbReference type="KEGG" id="paj:PAJ_2482"/>
<dbReference type="InterPro" id="IPR007891">
    <property type="entry name" value="CHASE3"/>
</dbReference>
<keyword evidence="7" id="KW-0472">Membrane</keyword>
<organism evidence="9 10">
    <name type="scientific">Pantoea ananatis (strain AJ13355)</name>
    <dbReference type="NCBI Taxonomy" id="932677"/>
    <lineage>
        <taxon>Bacteria</taxon>
        <taxon>Pseudomonadati</taxon>
        <taxon>Pseudomonadota</taxon>
        <taxon>Gammaproteobacteria</taxon>
        <taxon>Enterobacterales</taxon>
        <taxon>Erwiniaceae</taxon>
        <taxon>Pantoea</taxon>
    </lineage>
</organism>
<dbReference type="SMART" id="SM00283">
    <property type="entry name" value="MA"/>
    <property type="match status" value="1"/>
</dbReference>
<keyword evidence="7" id="KW-0812">Transmembrane</keyword>
<protein>
    <submittedName>
        <fullName evidence="9">Methyl-accepting chemotaxis citrate transducer Tcp</fullName>
    </submittedName>
</protein>
<dbReference type="GO" id="GO:0007165">
    <property type="term" value="P:signal transduction"/>
    <property type="evidence" value="ECO:0007669"/>
    <property type="project" value="UniProtKB-KW"/>
</dbReference>
<dbReference type="HOGENOM" id="CLU_000445_107_16_6"/>
<evidence type="ECO:0000256" key="2">
    <source>
        <dbReference type="ARBA" id="ARBA00022481"/>
    </source>
</evidence>